<evidence type="ECO:0000256" key="1">
    <source>
        <dbReference type="SAM" id="MobiDB-lite"/>
    </source>
</evidence>
<evidence type="ECO:0000256" key="2">
    <source>
        <dbReference type="SAM" id="Phobius"/>
    </source>
</evidence>
<protein>
    <recommendedName>
        <fullName evidence="5">DUF2631 domain-containing protein</fullName>
    </recommendedName>
</protein>
<dbReference type="EMBL" id="BMCS01000003">
    <property type="protein sequence ID" value="GGF39876.1"/>
    <property type="molecule type" value="Genomic_DNA"/>
</dbReference>
<comment type="caution">
    <text evidence="3">The sequence shown here is derived from an EMBL/GenBank/DDBJ whole genome shotgun (WGS) entry which is preliminary data.</text>
</comment>
<organism evidence="3 4">
    <name type="scientific">Williamsia phyllosphaerae</name>
    <dbReference type="NCBI Taxonomy" id="885042"/>
    <lineage>
        <taxon>Bacteria</taxon>
        <taxon>Bacillati</taxon>
        <taxon>Actinomycetota</taxon>
        <taxon>Actinomycetes</taxon>
        <taxon>Mycobacteriales</taxon>
        <taxon>Nocardiaceae</taxon>
        <taxon>Williamsia</taxon>
    </lineage>
</organism>
<evidence type="ECO:0000313" key="4">
    <source>
        <dbReference type="Proteomes" id="UP000632454"/>
    </source>
</evidence>
<evidence type="ECO:0000313" key="3">
    <source>
        <dbReference type="EMBL" id="GGF39876.1"/>
    </source>
</evidence>
<feature type="compositionally biased region" description="Basic and acidic residues" evidence="1">
    <location>
        <begin position="1"/>
        <end position="13"/>
    </location>
</feature>
<gene>
    <name evidence="3" type="ORF">GCM10007298_39510</name>
</gene>
<keyword evidence="2" id="KW-0472">Membrane</keyword>
<keyword evidence="2" id="KW-0812">Transmembrane</keyword>
<dbReference type="Pfam" id="PF10939">
    <property type="entry name" value="DUF2631"/>
    <property type="match status" value="1"/>
</dbReference>
<dbReference type="InterPro" id="IPR024341">
    <property type="entry name" value="DUF2631"/>
</dbReference>
<keyword evidence="2" id="KW-1133">Transmembrane helix</keyword>
<sequence>MASSEVEHSKSHSEVVATGWAHEPADAPSARFGWHGESKTAMRIGGWLSGILLLAMIIGNHESRVEDLYLIGFTAALWFILLRDLYLGRRKWKN</sequence>
<keyword evidence="4" id="KW-1185">Reference proteome</keyword>
<feature type="region of interest" description="Disordered" evidence="1">
    <location>
        <begin position="1"/>
        <end position="22"/>
    </location>
</feature>
<name>A0ABQ1V6I3_9NOCA</name>
<reference evidence="4" key="1">
    <citation type="journal article" date="2019" name="Int. J. Syst. Evol. Microbiol.">
        <title>The Global Catalogue of Microorganisms (GCM) 10K type strain sequencing project: providing services to taxonomists for standard genome sequencing and annotation.</title>
        <authorList>
            <consortium name="The Broad Institute Genomics Platform"/>
            <consortium name="The Broad Institute Genome Sequencing Center for Infectious Disease"/>
            <person name="Wu L."/>
            <person name="Ma J."/>
        </authorList>
    </citation>
    <scope>NUCLEOTIDE SEQUENCE [LARGE SCALE GENOMIC DNA]</scope>
    <source>
        <strain evidence="4">CCM 7855</strain>
    </source>
</reference>
<feature type="transmembrane region" description="Helical" evidence="2">
    <location>
        <begin position="68"/>
        <end position="86"/>
    </location>
</feature>
<dbReference type="RefSeq" id="WP_188492167.1">
    <property type="nucleotide sequence ID" value="NZ_BMCS01000003.1"/>
</dbReference>
<evidence type="ECO:0008006" key="5">
    <source>
        <dbReference type="Google" id="ProtNLM"/>
    </source>
</evidence>
<proteinExistence type="predicted"/>
<dbReference type="Proteomes" id="UP000632454">
    <property type="component" value="Unassembled WGS sequence"/>
</dbReference>
<feature type="transmembrane region" description="Helical" evidence="2">
    <location>
        <begin position="44"/>
        <end position="62"/>
    </location>
</feature>
<accession>A0ABQ1V6I3</accession>